<name>A0A7X0PEU4_9BURK</name>
<keyword evidence="6 9" id="KW-0238">DNA-binding</keyword>
<dbReference type="InterPro" id="IPR015421">
    <property type="entry name" value="PyrdxlP-dep_Trfase_major"/>
</dbReference>
<dbReference type="EMBL" id="JACHLK010000006">
    <property type="protein sequence ID" value="MBB6560652.1"/>
    <property type="molecule type" value="Genomic_DNA"/>
</dbReference>
<dbReference type="GO" id="GO:0030170">
    <property type="term" value="F:pyridoxal phosphate binding"/>
    <property type="evidence" value="ECO:0007669"/>
    <property type="project" value="InterPro"/>
</dbReference>
<dbReference type="InterPro" id="IPR004839">
    <property type="entry name" value="Aminotransferase_I/II_large"/>
</dbReference>
<dbReference type="SUPFAM" id="SSF46785">
    <property type="entry name" value="Winged helix' DNA-binding domain"/>
    <property type="match status" value="1"/>
</dbReference>
<dbReference type="AlphaFoldDB" id="A0A7X0PEU4"/>
<feature type="domain" description="HTH gntR-type" evidence="8">
    <location>
        <begin position="1"/>
        <end position="69"/>
    </location>
</feature>
<evidence type="ECO:0000256" key="5">
    <source>
        <dbReference type="ARBA" id="ARBA00023015"/>
    </source>
</evidence>
<organism evidence="9 10">
    <name type="scientific">Acidovorax soli</name>
    <dbReference type="NCBI Taxonomy" id="592050"/>
    <lineage>
        <taxon>Bacteria</taxon>
        <taxon>Pseudomonadati</taxon>
        <taxon>Pseudomonadota</taxon>
        <taxon>Betaproteobacteria</taxon>
        <taxon>Burkholderiales</taxon>
        <taxon>Comamonadaceae</taxon>
        <taxon>Acidovorax</taxon>
    </lineage>
</organism>
<dbReference type="RefSeq" id="WP_184858906.1">
    <property type="nucleotide sequence ID" value="NZ_JACHLK010000006.1"/>
</dbReference>
<dbReference type="InterPro" id="IPR036390">
    <property type="entry name" value="WH_DNA-bd_sf"/>
</dbReference>
<dbReference type="GO" id="GO:0003700">
    <property type="term" value="F:DNA-binding transcription factor activity"/>
    <property type="evidence" value="ECO:0007669"/>
    <property type="project" value="InterPro"/>
</dbReference>
<comment type="caution">
    <text evidence="9">The sequence shown here is derived from an EMBL/GenBank/DDBJ whole genome shotgun (WGS) entry which is preliminary data.</text>
</comment>
<comment type="similarity">
    <text evidence="1">In the C-terminal section; belongs to the class-I pyridoxal-phosphate-dependent aminotransferase family.</text>
</comment>
<evidence type="ECO:0000256" key="6">
    <source>
        <dbReference type="ARBA" id="ARBA00023125"/>
    </source>
</evidence>
<accession>A0A7X0PEU4</accession>
<evidence type="ECO:0000259" key="8">
    <source>
        <dbReference type="PROSITE" id="PS50949"/>
    </source>
</evidence>
<keyword evidence="2" id="KW-0032">Aminotransferase</keyword>
<keyword evidence="4" id="KW-0663">Pyridoxal phosphate</keyword>
<dbReference type="CDD" id="cd00609">
    <property type="entry name" value="AAT_like"/>
    <property type="match status" value="1"/>
</dbReference>
<evidence type="ECO:0000256" key="2">
    <source>
        <dbReference type="ARBA" id="ARBA00022576"/>
    </source>
</evidence>
<dbReference type="SUPFAM" id="SSF53383">
    <property type="entry name" value="PLP-dependent transferases"/>
    <property type="match status" value="1"/>
</dbReference>
<dbReference type="InterPro" id="IPR015424">
    <property type="entry name" value="PyrdxlP-dep_Trfase"/>
</dbReference>
<dbReference type="GO" id="GO:0003677">
    <property type="term" value="F:DNA binding"/>
    <property type="evidence" value="ECO:0007669"/>
    <property type="project" value="UniProtKB-KW"/>
</dbReference>
<gene>
    <name evidence="9" type="ORF">HNP48_003328</name>
</gene>
<keyword evidence="3" id="KW-0808">Transferase</keyword>
<dbReference type="SMART" id="SM00345">
    <property type="entry name" value="HTH_GNTR"/>
    <property type="match status" value="1"/>
</dbReference>
<evidence type="ECO:0000256" key="1">
    <source>
        <dbReference type="ARBA" id="ARBA00005384"/>
    </source>
</evidence>
<keyword evidence="5" id="KW-0805">Transcription regulation</keyword>
<dbReference type="PROSITE" id="PS50949">
    <property type="entry name" value="HTH_GNTR"/>
    <property type="match status" value="1"/>
</dbReference>
<dbReference type="GO" id="GO:0008483">
    <property type="term" value="F:transaminase activity"/>
    <property type="evidence" value="ECO:0007669"/>
    <property type="project" value="UniProtKB-KW"/>
</dbReference>
<dbReference type="Pfam" id="PF00155">
    <property type="entry name" value="Aminotran_1_2"/>
    <property type="match status" value="1"/>
</dbReference>
<evidence type="ECO:0000256" key="4">
    <source>
        <dbReference type="ARBA" id="ARBA00022898"/>
    </source>
</evidence>
<dbReference type="Gene3D" id="3.90.1150.10">
    <property type="entry name" value="Aspartate Aminotransferase, domain 1"/>
    <property type="match status" value="1"/>
</dbReference>
<keyword evidence="7" id="KW-0804">Transcription</keyword>
<protein>
    <submittedName>
        <fullName evidence="9">DNA-binding transcriptional MocR family regulator</fullName>
    </submittedName>
</protein>
<dbReference type="PANTHER" id="PTHR46577:SF2">
    <property type="entry name" value="TRANSCRIPTIONAL REGULATORY PROTEIN"/>
    <property type="match status" value="1"/>
</dbReference>
<dbReference type="Proteomes" id="UP000575083">
    <property type="component" value="Unassembled WGS sequence"/>
</dbReference>
<dbReference type="Gene3D" id="3.40.640.10">
    <property type="entry name" value="Type I PLP-dependent aspartate aminotransferase-like (Major domain)"/>
    <property type="match status" value="1"/>
</dbReference>
<sequence>MTQYEQLADEIHALIHSGSLRVGDRLPSVRQSSERRQLSQSTVFQAYYLLESRGLIEARPRSGYYVRPRVPAPLQRPKTSRPSPRPHGVAINDLVVALLNQPHGSQVVPLGSAFLDPTLFPVDRLARSLGTAMRRLAPEKLIEELATGQLRLRQQISQRYAADGIHAGVDEIIITNGAMDALNLSLQALTQPGDLVLLEAPTFYAPLQAIERLKLRALQLPTSPSDGVSLESVEAALAAGEVKVCWFMPSFQNPLGALMPDEKKKSLADLLARYQVPLIEDDVYRDLYFGPRKPRPVKAFDRDGWVIHCASFSKTLAPGYRVGWACAGRWTRDIERLKVMSSLSASIPSQAAISDYLAQGGYDLHLRRLRQTLLHHRALMVDAIAESFPADTKVTQPEGGYFLWVELSRRIDALELMRSAMAAGVSLTPGPLFSADRRFAHCIRLNYCSTSADKVVRGTHTLGKLVHRMLDKT</sequence>
<reference evidence="9 10" key="1">
    <citation type="submission" date="2020-08" db="EMBL/GenBank/DDBJ databases">
        <title>Functional genomics of gut bacteria from endangered species of beetles.</title>
        <authorList>
            <person name="Carlos-Shanley C."/>
        </authorList>
    </citation>
    <scope>NUCLEOTIDE SEQUENCE [LARGE SCALE GENOMIC DNA]</scope>
    <source>
        <strain evidence="9 10">S00198</strain>
    </source>
</reference>
<dbReference type="FunFam" id="3.40.640.10:FF:000023">
    <property type="entry name" value="Transcriptional regulator, GntR family"/>
    <property type="match status" value="1"/>
</dbReference>
<dbReference type="InterPro" id="IPR036388">
    <property type="entry name" value="WH-like_DNA-bd_sf"/>
</dbReference>
<evidence type="ECO:0000256" key="7">
    <source>
        <dbReference type="ARBA" id="ARBA00023163"/>
    </source>
</evidence>
<proteinExistence type="inferred from homology"/>
<evidence type="ECO:0000313" key="9">
    <source>
        <dbReference type="EMBL" id="MBB6560652.1"/>
    </source>
</evidence>
<dbReference type="Gene3D" id="1.10.10.10">
    <property type="entry name" value="Winged helix-like DNA-binding domain superfamily/Winged helix DNA-binding domain"/>
    <property type="match status" value="1"/>
</dbReference>
<dbReference type="CDD" id="cd07377">
    <property type="entry name" value="WHTH_GntR"/>
    <property type="match status" value="1"/>
</dbReference>
<evidence type="ECO:0000256" key="3">
    <source>
        <dbReference type="ARBA" id="ARBA00022679"/>
    </source>
</evidence>
<keyword evidence="10" id="KW-1185">Reference proteome</keyword>
<evidence type="ECO:0000313" key="10">
    <source>
        <dbReference type="Proteomes" id="UP000575083"/>
    </source>
</evidence>
<dbReference type="InterPro" id="IPR015422">
    <property type="entry name" value="PyrdxlP-dep_Trfase_small"/>
</dbReference>
<dbReference type="Pfam" id="PF00392">
    <property type="entry name" value="GntR"/>
    <property type="match status" value="1"/>
</dbReference>
<dbReference type="InterPro" id="IPR000524">
    <property type="entry name" value="Tscrpt_reg_HTH_GntR"/>
</dbReference>
<dbReference type="PANTHER" id="PTHR46577">
    <property type="entry name" value="HTH-TYPE TRANSCRIPTIONAL REGULATORY PROTEIN GABR"/>
    <property type="match status" value="1"/>
</dbReference>
<dbReference type="InterPro" id="IPR051446">
    <property type="entry name" value="HTH_trans_reg/aminotransferase"/>
</dbReference>